<feature type="non-terminal residue" evidence="2">
    <location>
        <position position="1"/>
    </location>
</feature>
<dbReference type="EMBL" id="NMUH01003329">
    <property type="protein sequence ID" value="MQM05012.1"/>
    <property type="molecule type" value="Genomic_DNA"/>
</dbReference>
<keyword evidence="3" id="KW-1185">Reference proteome</keyword>
<evidence type="ECO:0000256" key="1">
    <source>
        <dbReference type="SAM" id="MobiDB-lite"/>
    </source>
</evidence>
<accession>A0A843W540</accession>
<evidence type="ECO:0000313" key="3">
    <source>
        <dbReference type="Proteomes" id="UP000652761"/>
    </source>
</evidence>
<evidence type="ECO:0000313" key="2">
    <source>
        <dbReference type="EMBL" id="MQM05012.1"/>
    </source>
</evidence>
<reference evidence="2" key="1">
    <citation type="submission" date="2017-07" db="EMBL/GenBank/DDBJ databases">
        <title>Taro Niue Genome Assembly and Annotation.</title>
        <authorList>
            <person name="Atibalentja N."/>
            <person name="Keating K."/>
            <person name="Fields C.J."/>
        </authorList>
    </citation>
    <scope>NUCLEOTIDE SEQUENCE</scope>
    <source>
        <strain evidence="2">Niue_2</strain>
        <tissue evidence="2">Leaf</tissue>
    </source>
</reference>
<sequence length="74" mass="8087">MPNSGRVAWLATPLTNLDKHTGLPLSLAATDKRSSCHSTKPNKNCGDQPNHHTYSRTTTLLESEGVQENNKTLT</sequence>
<dbReference type="AlphaFoldDB" id="A0A843W540"/>
<dbReference type="Proteomes" id="UP000652761">
    <property type="component" value="Unassembled WGS sequence"/>
</dbReference>
<feature type="compositionally biased region" description="Polar residues" evidence="1">
    <location>
        <begin position="36"/>
        <end position="74"/>
    </location>
</feature>
<proteinExistence type="predicted"/>
<name>A0A843W540_COLES</name>
<organism evidence="2 3">
    <name type="scientific">Colocasia esculenta</name>
    <name type="common">Wild taro</name>
    <name type="synonym">Arum esculentum</name>
    <dbReference type="NCBI Taxonomy" id="4460"/>
    <lineage>
        <taxon>Eukaryota</taxon>
        <taxon>Viridiplantae</taxon>
        <taxon>Streptophyta</taxon>
        <taxon>Embryophyta</taxon>
        <taxon>Tracheophyta</taxon>
        <taxon>Spermatophyta</taxon>
        <taxon>Magnoliopsida</taxon>
        <taxon>Liliopsida</taxon>
        <taxon>Araceae</taxon>
        <taxon>Aroideae</taxon>
        <taxon>Colocasieae</taxon>
        <taxon>Colocasia</taxon>
    </lineage>
</organism>
<feature type="region of interest" description="Disordered" evidence="1">
    <location>
        <begin position="30"/>
        <end position="74"/>
    </location>
</feature>
<gene>
    <name evidence="2" type="ORF">Taro_037819</name>
</gene>
<comment type="caution">
    <text evidence="2">The sequence shown here is derived from an EMBL/GenBank/DDBJ whole genome shotgun (WGS) entry which is preliminary data.</text>
</comment>
<protein>
    <submittedName>
        <fullName evidence="2">Uncharacterized protein</fullName>
    </submittedName>
</protein>